<protein>
    <submittedName>
        <fullName evidence="1">Baseplate J/gp47 family protein</fullName>
    </submittedName>
</protein>
<gene>
    <name evidence="1" type="ORF">ACFPN9_29060</name>
</gene>
<name>A0ABW0PBU5_9HYPH</name>
<comment type="caution">
    <text evidence="1">The sequence shown here is derived from an EMBL/GenBank/DDBJ whole genome shotgun (WGS) entry which is preliminary data.</text>
</comment>
<evidence type="ECO:0000313" key="2">
    <source>
        <dbReference type="Proteomes" id="UP001596060"/>
    </source>
</evidence>
<dbReference type="EMBL" id="JBHSLU010000161">
    <property type="protein sequence ID" value="MFC5509267.1"/>
    <property type="molecule type" value="Genomic_DNA"/>
</dbReference>
<organism evidence="1 2">
    <name type="scientific">Bosea massiliensis</name>
    <dbReference type="NCBI Taxonomy" id="151419"/>
    <lineage>
        <taxon>Bacteria</taxon>
        <taxon>Pseudomonadati</taxon>
        <taxon>Pseudomonadota</taxon>
        <taxon>Alphaproteobacteria</taxon>
        <taxon>Hyphomicrobiales</taxon>
        <taxon>Boseaceae</taxon>
        <taxon>Bosea</taxon>
    </lineage>
</organism>
<accession>A0ABW0PBU5</accession>
<sequence length="293" mass="31332">MADTTAYDLAGFPAPQVVEEVQVESIIDDMITDFEGRMPSMVGIVGLESEPTTKNIQVCAAREAQIRARVNDAARANLLKYATGTDLDNLAVFYDVVRMTGEDDDRLKLRVILAIQGRSPGGTKARYRKIALDSSIRVADAEVYREGTRPTVKIAVYSTDGNGMADADLLSIVREAVSAPDKIMVSDTIVVSSAVFQTVNVVADIWLLPEASDALLTPPAEGVESPLAASLRTAWVTEAGLGFDLVPEWVSGRLMVPGVQRAVSLTPASPIIAAPQNAISIGTITLNNRGRAY</sequence>
<proteinExistence type="predicted"/>
<dbReference type="PIRSF" id="PIRSF020481">
    <property type="entry name" value="BAP"/>
    <property type="match status" value="1"/>
</dbReference>
<keyword evidence="2" id="KW-1185">Reference proteome</keyword>
<reference evidence="2" key="1">
    <citation type="journal article" date="2019" name="Int. J. Syst. Evol. Microbiol.">
        <title>The Global Catalogue of Microorganisms (GCM) 10K type strain sequencing project: providing services to taxonomists for standard genome sequencing and annotation.</title>
        <authorList>
            <consortium name="The Broad Institute Genomics Platform"/>
            <consortium name="The Broad Institute Genome Sequencing Center for Infectious Disease"/>
            <person name="Wu L."/>
            <person name="Ma J."/>
        </authorList>
    </citation>
    <scope>NUCLEOTIDE SEQUENCE [LARGE SCALE GENOMIC DNA]</scope>
    <source>
        <strain evidence="2">CCUG 43117</strain>
    </source>
</reference>
<dbReference type="Proteomes" id="UP001596060">
    <property type="component" value="Unassembled WGS sequence"/>
</dbReference>
<evidence type="ECO:0000313" key="1">
    <source>
        <dbReference type="EMBL" id="MFC5509267.1"/>
    </source>
</evidence>
<dbReference type="InterPro" id="IPR014507">
    <property type="entry name" value="Baseplate_assembly_J_pred"/>
</dbReference>
<dbReference type="RefSeq" id="WP_377818022.1">
    <property type="nucleotide sequence ID" value="NZ_JBHSLU010000161.1"/>
</dbReference>